<dbReference type="Pfam" id="PF25872">
    <property type="entry name" value="HTH_77"/>
    <property type="match status" value="1"/>
</dbReference>
<gene>
    <name evidence="3" type="ORF">GCM10007964_02060</name>
</gene>
<dbReference type="GO" id="GO:0016887">
    <property type="term" value="F:ATP hydrolysis activity"/>
    <property type="evidence" value="ECO:0007669"/>
    <property type="project" value="InterPro"/>
</dbReference>
<proteinExistence type="predicted"/>
<dbReference type="Proteomes" id="UP000645217">
    <property type="component" value="Unassembled WGS sequence"/>
</dbReference>
<evidence type="ECO:0000259" key="1">
    <source>
        <dbReference type="Pfam" id="PF13401"/>
    </source>
</evidence>
<comment type="caution">
    <text evidence="3">The sequence shown here is derived from an EMBL/GenBank/DDBJ whole genome shotgun (WGS) entry which is preliminary data.</text>
</comment>
<dbReference type="Pfam" id="PF13401">
    <property type="entry name" value="AAA_22"/>
    <property type="match status" value="1"/>
</dbReference>
<dbReference type="SUPFAM" id="SSF48452">
    <property type="entry name" value="TPR-like"/>
    <property type="match status" value="1"/>
</dbReference>
<feature type="domain" description="Winged helix-turn-helix" evidence="2">
    <location>
        <begin position="268"/>
        <end position="342"/>
    </location>
</feature>
<dbReference type="PANTHER" id="PTHR47691">
    <property type="entry name" value="REGULATOR-RELATED"/>
    <property type="match status" value="1"/>
</dbReference>
<dbReference type="EMBL" id="BMNT01000001">
    <property type="protein sequence ID" value="GGK62546.1"/>
    <property type="molecule type" value="Genomic_DNA"/>
</dbReference>
<dbReference type="PANTHER" id="PTHR47691:SF3">
    <property type="entry name" value="HTH-TYPE TRANSCRIPTIONAL REGULATOR RV0890C-RELATED"/>
    <property type="match status" value="1"/>
</dbReference>
<evidence type="ECO:0000313" key="4">
    <source>
        <dbReference type="Proteomes" id="UP000645217"/>
    </source>
</evidence>
<dbReference type="Gene3D" id="1.25.40.10">
    <property type="entry name" value="Tetratricopeptide repeat domain"/>
    <property type="match status" value="1"/>
</dbReference>
<dbReference type="Gene3D" id="3.40.50.300">
    <property type="entry name" value="P-loop containing nucleotide triphosphate hydrolases"/>
    <property type="match status" value="1"/>
</dbReference>
<protein>
    <recommendedName>
        <fullName evidence="5">NB-ARC domain-containing protein</fullName>
    </recommendedName>
</protein>
<dbReference type="PRINTS" id="PR00364">
    <property type="entry name" value="DISEASERSIST"/>
</dbReference>
<dbReference type="InterPro" id="IPR049945">
    <property type="entry name" value="AAA_22"/>
</dbReference>
<name>A0A917VBV1_9ACTN</name>
<reference evidence="3" key="1">
    <citation type="journal article" date="2014" name="Int. J. Syst. Evol. Microbiol.">
        <title>Complete genome sequence of Corynebacterium casei LMG S-19264T (=DSM 44701T), isolated from a smear-ripened cheese.</title>
        <authorList>
            <consortium name="US DOE Joint Genome Institute (JGI-PGF)"/>
            <person name="Walter F."/>
            <person name="Albersmeier A."/>
            <person name="Kalinowski J."/>
            <person name="Ruckert C."/>
        </authorList>
    </citation>
    <scope>NUCLEOTIDE SEQUENCE</scope>
    <source>
        <strain evidence="3">JCM 13064</strain>
    </source>
</reference>
<keyword evidence="4" id="KW-1185">Reference proteome</keyword>
<dbReference type="InterPro" id="IPR027417">
    <property type="entry name" value="P-loop_NTPase"/>
</dbReference>
<feature type="domain" description="ORC1/DEAH AAA+ ATPase" evidence="1">
    <location>
        <begin position="35"/>
        <end position="124"/>
    </location>
</feature>
<evidence type="ECO:0000259" key="2">
    <source>
        <dbReference type="Pfam" id="PF25872"/>
    </source>
</evidence>
<dbReference type="AlphaFoldDB" id="A0A917VBV1"/>
<organism evidence="3 4">
    <name type="scientific">Sphaerisporangium melleum</name>
    <dbReference type="NCBI Taxonomy" id="321316"/>
    <lineage>
        <taxon>Bacteria</taxon>
        <taxon>Bacillati</taxon>
        <taxon>Actinomycetota</taxon>
        <taxon>Actinomycetes</taxon>
        <taxon>Streptosporangiales</taxon>
        <taxon>Streptosporangiaceae</taxon>
        <taxon>Sphaerisporangium</taxon>
    </lineage>
</organism>
<dbReference type="SUPFAM" id="SSF52540">
    <property type="entry name" value="P-loop containing nucleoside triphosphate hydrolases"/>
    <property type="match status" value="1"/>
</dbReference>
<accession>A0A917VBV1</accession>
<sequence>MVGPVGAGVGNLPVETTSFVGRRHERAEIARMLQESRVVTLTGGGGIGKTRLALRAARELTSRFPHGVWLVELSSLCAPEALGDAIGSALGVPARPGRPALDVLAEFLARRRALLVLDTCEHLACACAAAVGRLLQAAPGLRVLATGRRVLGVPGEARLEVGPLPVEEDGAGTGAEGAVALFADRAAAAVPGFTTTPEVTALCRRLDGVPLAIELAAARMTTLPLPRLLDGAGDLLDLLSDAGRDGTTRHRAMRTSIGWSHQLCEPPERLLWARLSVFTADFDLRAAQAVGVCPDDATGPYPEDIEDLLLALVDKSVVLRLDTGAAIRFRMLGAVRAYGAAWLRELGQTTASRRRHRDHYLALARRFDEEWFGPEQAAWYARVRHELPHLRAALDFCLDEPAERGAGLDLAGRLACFWAACGFVAEGRRHLRRALSYAQPAGPVLSRALWASAWLADLQGDLDEANDLATECLSQAFPQHDLTAVGWGTAWCAATGLRWGYVAEALSLYESARQTHEDGGDRRAGLALAVTGQAHALWRLGRHEQALACLRWQRSLCGAWGDIWLRSSGEAVRSLVEADRGDFAAADERARAALRDKTLLHDAFGMAFVLGGLAHIAAERGDMERAARLLGSGQLVESSFGLCPWLPREDGLRERTESRVRAALGDRPFDTAFARGRDLDVDTALANALADLPTHRPA</sequence>
<evidence type="ECO:0008006" key="5">
    <source>
        <dbReference type="Google" id="ProtNLM"/>
    </source>
</evidence>
<evidence type="ECO:0000313" key="3">
    <source>
        <dbReference type="EMBL" id="GGK62546.1"/>
    </source>
</evidence>
<reference evidence="3" key="2">
    <citation type="submission" date="2020-09" db="EMBL/GenBank/DDBJ databases">
        <authorList>
            <person name="Sun Q."/>
            <person name="Ohkuma M."/>
        </authorList>
    </citation>
    <scope>NUCLEOTIDE SEQUENCE</scope>
    <source>
        <strain evidence="3">JCM 13064</strain>
    </source>
</reference>
<dbReference type="InterPro" id="IPR011990">
    <property type="entry name" value="TPR-like_helical_dom_sf"/>
</dbReference>
<dbReference type="InterPro" id="IPR058852">
    <property type="entry name" value="HTH_77"/>
</dbReference>